<comment type="catalytic activity">
    <reaction evidence="1">
        <text>ATP + protein L-histidine = ADP + protein N-phospho-L-histidine.</text>
        <dbReference type="EC" id="2.7.13.3"/>
    </reaction>
</comment>
<dbReference type="SMART" id="SM00388">
    <property type="entry name" value="HisKA"/>
    <property type="match status" value="1"/>
</dbReference>
<feature type="domain" description="HAMP" evidence="13">
    <location>
        <begin position="167"/>
        <end position="219"/>
    </location>
</feature>
<dbReference type="PANTHER" id="PTHR43711:SF1">
    <property type="entry name" value="HISTIDINE KINASE 1"/>
    <property type="match status" value="1"/>
</dbReference>
<evidence type="ECO:0000256" key="2">
    <source>
        <dbReference type="ARBA" id="ARBA00004236"/>
    </source>
</evidence>
<dbReference type="SMART" id="SM00304">
    <property type="entry name" value="HAMP"/>
    <property type="match status" value="1"/>
</dbReference>
<organism evidence="14 15">
    <name type="scientific">Paenibacillus allorhizosphaerae</name>
    <dbReference type="NCBI Taxonomy" id="2849866"/>
    <lineage>
        <taxon>Bacteria</taxon>
        <taxon>Bacillati</taxon>
        <taxon>Bacillota</taxon>
        <taxon>Bacilli</taxon>
        <taxon>Bacillales</taxon>
        <taxon>Paenibacillaceae</taxon>
        <taxon>Paenibacillus</taxon>
    </lineage>
</organism>
<evidence type="ECO:0000256" key="1">
    <source>
        <dbReference type="ARBA" id="ARBA00000085"/>
    </source>
</evidence>
<reference evidence="14 15" key="1">
    <citation type="submission" date="2021-06" db="EMBL/GenBank/DDBJ databases">
        <authorList>
            <person name="Criscuolo A."/>
        </authorList>
    </citation>
    <scope>NUCLEOTIDE SEQUENCE [LARGE SCALE GENOMIC DNA]</scope>
    <source>
        <strain evidence="15">CIP 111802</strain>
    </source>
</reference>
<feature type="transmembrane region" description="Helical" evidence="11">
    <location>
        <begin position="6"/>
        <end position="30"/>
    </location>
</feature>
<evidence type="ECO:0000256" key="6">
    <source>
        <dbReference type="ARBA" id="ARBA00022741"/>
    </source>
</evidence>
<protein>
    <recommendedName>
        <fullName evidence="3">histidine kinase</fullName>
        <ecNumber evidence="3">2.7.13.3</ecNumber>
    </recommendedName>
</protein>
<keyword evidence="9" id="KW-0902">Two-component regulatory system</keyword>
<keyword evidence="8" id="KW-0067">ATP-binding</keyword>
<evidence type="ECO:0000256" key="10">
    <source>
        <dbReference type="ARBA" id="ARBA00023136"/>
    </source>
</evidence>
<dbReference type="Pfam" id="PF00672">
    <property type="entry name" value="HAMP"/>
    <property type="match status" value="1"/>
</dbReference>
<keyword evidence="7" id="KW-0418">Kinase</keyword>
<dbReference type="InterPro" id="IPR005467">
    <property type="entry name" value="His_kinase_dom"/>
</dbReference>
<keyword evidence="11" id="KW-1133">Transmembrane helix</keyword>
<dbReference type="GO" id="GO:0016740">
    <property type="term" value="F:transferase activity"/>
    <property type="evidence" value="ECO:0007669"/>
    <property type="project" value="UniProtKB-KW"/>
</dbReference>
<name>A0ABN7U153_9BACL</name>
<dbReference type="PROSITE" id="PS50885">
    <property type="entry name" value="HAMP"/>
    <property type="match status" value="1"/>
</dbReference>
<evidence type="ECO:0000256" key="9">
    <source>
        <dbReference type="ARBA" id="ARBA00023012"/>
    </source>
</evidence>
<comment type="caution">
    <text evidence="14">The sequence shown here is derived from an EMBL/GenBank/DDBJ whole genome shotgun (WGS) entry which is preliminary data.</text>
</comment>
<proteinExistence type="predicted"/>
<evidence type="ECO:0000256" key="11">
    <source>
        <dbReference type="SAM" id="Phobius"/>
    </source>
</evidence>
<feature type="domain" description="Histidine kinase" evidence="12">
    <location>
        <begin position="227"/>
        <end position="448"/>
    </location>
</feature>
<sequence>MSVKRQLFWSLTVFISAMAIAFVLVTIFVVKPTIEHIRVADRSREIEEISKVIVDHYEKKETLEGIQLKLQSMPLPRPDSSVILMTTKKETLFAKGAASHEMVKMLGIKKRIQSKNEDIAVLYYSDSEVANLSTIQMGIGSSVTVLLLGSSAILLLLSLVAAYWLAKRLTRPLTDIIPVIDRLRKGDFTAEAPVHSNNEYGKIAKSLNAMTRQLVQAEDVRRKLVADVAHELRTPITILRGKFDLFQHEGLPIAPENMLPIQDELIRLTRLVDDLHQLSLAEARKLQLDLKPTDLPDLLGRVIERLQHDAEAKDISISFTKESNLPPIRIDQHRMIQVFMNLIGNAVRYTPAGGSVSIAVKLPPPNDSGPLVLQIEVADTGQGIAPEHIPFVFNRFYRTDEARNRNNGGMGLGLAIAREFVLAHQGEIKVQTEVGRGSVFTVFLPLLP</sequence>
<keyword evidence="5 14" id="KW-0808">Transferase</keyword>
<dbReference type="SMART" id="SM00387">
    <property type="entry name" value="HATPase_c"/>
    <property type="match status" value="1"/>
</dbReference>
<keyword evidence="11" id="KW-0812">Transmembrane</keyword>
<dbReference type="PANTHER" id="PTHR43711">
    <property type="entry name" value="TWO-COMPONENT HISTIDINE KINASE"/>
    <property type="match status" value="1"/>
</dbReference>
<dbReference type="InterPro" id="IPR003660">
    <property type="entry name" value="HAMP_dom"/>
</dbReference>
<keyword evidence="15" id="KW-1185">Reference proteome</keyword>
<dbReference type="EMBL" id="CAJVCE010000046">
    <property type="protein sequence ID" value="CAG7658719.1"/>
    <property type="molecule type" value="Genomic_DNA"/>
</dbReference>
<keyword evidence="6" id="KW-0547">Nucleotide-binding</keyword>
<accession>A0ABN7U153</accession>
<evidence type="ECO:0000259" key="12">
    <source>
        <dbReference type="PROSITE" id="PS50109"/>
    </source>
</evidence>
<evidence type="ECO:0000313" key="15">
    <source>
        <dbReference type="Proteomes" id="UP000730618"/>
    </source>
</evidence>
<dbReference type="CDD" id="cd06225">
    <property type="entry name" value="HAMP"/>
    <property type="match status" value="1"/>
</dbReference>
<dbReference type="EC" id="2.7.13.3" evidence="3"/>
<dbReference type="InterPro" id="IPR003661">
    <property type="entry name" value="HisK_dim/P_dom"/>
</dbReference>
<keyword evidence="10 11" id="KW-0472">Membrane</keyword>
<keyword evidence="4" id="KW-1003">Cell membrane</keyword>
<evidence type="ECO:0000256" key="7">
    <source>
        <dbReference type="ARBA" id="ARBA00022777"/>
    </source>
</evidence>
<dbReference type="Pfam" id="PF00512">
    <property type="entry name" value="HisKA"/>
    <property type="match status" value="1"/>
</dbReference>
<evidence type="ECO:0000256" key="5">
    <source>
        <dbReference type="ARBA" id="ARBA00022679"/>
    </source>
</evidence>
<evidence type="ECO:0000256" key="3">
    <source>
        <dbReference type="ARBA" id="ARBA00012438"/>
    </source>
</evidence>
<gene>
    <name evidence="14" type="primary">sasA_31</name>
    <name evidence="14" type="ORF">PAECIP111802_07143</name>
</gene>
<dbReference type="InterPro" id="IPR003594">
    <property type="entry name" value="HATPase_dom"/>
</dbReference>
<evidence type="ECO:0000256" key="8">
    <source>
        <dbReference type="ARBA" id="ARBA00022840"/>
    </source>
</evidence>
<dbReference type="InterPro" id="IPR050736">
    <property type="entry name" value="Sensor_HK_Regulatory"/>
</dbReference>
<dbReference type="CDD" id="cd00082">
    <property type="entry name" value="HisKA"/>
    <property type="match status" value="1"/>
</dbReference>
<dbReference type="Pfam" id="PF02518">
    <property type="entry name" value="HATPase_c"/>
    <property type="match status" value="1"/>
</dbReference>
<dbReference type="RefSeq" id="WP_218103262.1">
    <property type="nucleotide sequence ID" value="NZ_CAJVCE010000046.1"/>
</dbReference>
<dbReference type="Proteomes" id="UP000730618">
    <property type="component" value="Unassembled WGS sequence"/>
</dbReference>
<evidence type="ECO:0000259" key="13">
    <source>
        <dbReference type="PROSITE" id="PS50885"/>
    </source>
</evidence>
<evidence type="ECO:0000313" key="14">
    <source>
        <dbReference type="EMBL" id="CAG7658719.1"/>
    </source>
</evidence>
<evidence type="ECO:0000256" key="4">
    <source>
        <dbReference type="ARBA" id="ARBA00022475"/>
    </source>
</evidence>
<feature type="transmembrane region" description="Helical" evidence="11">
    <location>
        <begin position="145"/>
        <end position="166"/>
    </location>
</feature>
<dbReference type="PROSITE" id="PS50109">
    <property type="entry name" value="HIS_KIN"/>
    <property type="match status" value="1"/>
</dbReference>
<comment type="subcellular location">
    <subcellularLocation>
        <location evidence="2">Cell membrane</location>
    </subcellularLocation>
</comment>